<evidence type="ECO:0000313" key="2">
    <source>
        <dbReference type="EMBL" id="KAK1363226.1"/>
    </source>
</evidence>
<feature type="region of interest" description="Disordered" evidence="1">
    <location>
        <begin position="109"/>
        <end position="165"/>
    </location>
</feature>
<evidence type="ECO:0000256" key="1">
    <source>
        <dbReference type="SAM" id="MobiDB-lite"/>
    </source>
</evidence>
<sequence>MSSERPPGFDGTPHPRGSTTTSLVNRQLNFDSEGDVGPLPTPEEQRELILRWREEHAAKKGKQKVNEQADKEAQIRAKKKEADMLRLKAIKLRREELELEEKALRESLEEVEVTLVSSEHRRDKRPYDDEDESSDSESHPRRTRSKITMTDSDEEDDSHVRDRIR</sequence>
<feature type="region of interest" description="Disordered" evidence="1">
    <location>
        <begin position="56"/>
        <end position="78"/>
    </location>
</feature>
<name>A0AAD8M782_9APIA</name>
<reference evidence="2" key="1">
    <citation type="submission" date="2023-02" db="EMBL/GenBank/DDBJ databases">
        <title>Genome of toxic invasive species Heracleum sosnowskyi carries increased number of genes despite the absence of recent whole-genome duplications.</title>
        <authorList>
            <person name="Schelkunov M."/>
            <person name="Shtratnikova V."/>
            <person name="Makarenko M."/>
            <person name="Klepikova A."/>
            <person name="Omelchenko D."/>
            <person name="Novikova G."/>
            <person name="Obukhova E."/>
            <person name="Bogdanov V."/>
            <person name="Penin A."/>
            <person name="Logacheva M."/>
        </authorList>
    </citation>
    <scope>NUCLEOTIDE SEQUENCE</scope>
    <source>
        <strain evidence="2">Hsosn_3</strain>
        <tissue evidence="2">Leaf</tissue>
    </source>
</reference>
<proteinExistence type="predicted"/>
<dbReference type="AlphaFoldDB" id="A0AAD8M782"/>
<comment type="caution">
    <text evidence="2">The sequence shown here is derived from an EMBL/GenBank/DDBJ whole genome shotgun (WGS) entry which is preliminary data.</text>
</comment>
<feature type="region of interest" description="Disordered" evidence="1">
    <location>
        <begin position="1"/>
        <end position="24"/>
    </location>
</feature>
<gene>
    <name evidence="2" type="ORF">POM88_038787</name>
</gene>
<dbReference type="Proteomes" id="UP001237642">
    <property type="component" value="Unassembled WGS sequence"/>
</dbReference>
<keyword evidence="3" id="KW-1185">Reference proteome</keyword>
<evidence type="ECO:0000313" key="3">
    <source>
        <dbReference type="Proteomes" id="UP001237642"/>
    </source>
</evidence>
<accession>A0AAD8M782</accession>
<dbReference type="EMBL" id="JAUIZM010000009">
    <property type="protein sequence ID" value="KAK1363226.1"/>
    <property type="molecule type" value="Genomic_DNA"/>
</dbReference>
<organism evidence="2 3">
    <name type="scientific">Heracleum sosnowskyi</name>
    <dbReference type="NCBI Taxonomy" id="360622"/>
    <lineage>
        <taxon>Eukaryota</taxon>
        <taxon>Viridiplantae</taxon>
        <taxon>Streptophyta</taxon>
        <taxon>Embryophyta</taxon>
        <taxon>Tracheophyta</taxon>
        <taxon>Spermatophyta</taxon>
        <taxon>Magnoliopsida</taxon>
        <taxon>eudicotyledons</taxon>
        <taxon>Gunneridae</taxon>
        <taxon>Pentapetalae</taxon>
        <taxon>asterids</taxon>
        <taxon>campanulids</taxon>
        <taxon>Apiales</taxon>
        <taxon>Apiaceae</taxon>
        <taxon>Apioideae</taxon>
        <taxon>apioid superclade</taxon>
        <taxon>Tordylieae</taxon>
        <taxon>Tordyliinae</taxon>
        <taxon>Heracleum</taxon>
    </lineage>
</organism>
<reference evidence="2" key="2">
    <citation type="submission" date="2023-05" db="EMBL/GenBank/DDBJ databases">
        <authorList>
            <person name="Schelkunov M.I."/>
        </authorList>
    </citation>
    <scope>NUCLEOTIDE SEQUENCE</scope>
    <source>
        <strain evidence="2">Hsosn_3</strain>
        <tissue evidence="2">Leaf</tissue>
    </source>
</reference>
<feature type="compositionally biased region" description="Basic and acidic residues" evidence="1">
    <location>
        <begin position="118"/>
        <end position="127"/>
    </location>
</feature>
<protein>
    <submittedName>
        <fullName evidence="2">Uncharacterized protein</fullName>
    </submittedName>
</protein>